<keyword evidence="3" id="KW-0902">Two-component regulatory system</keyword>
<evidence type="ECO:0000259" key="5">
    <source>
        <dbReference type="SMART" id="SM00065"/>
    </source>
</evidence>
<dbReference type="InterPro" id="IPR036890">
    <property type="entry name" value="HATPase_C_sf"/>
</dbReference>
<evidence type="ECO:0000256" key="2">
    <source>
        <dbReference type="ARBA" id="ARBA00022777"/>
    </source>
</evidence>
<dbReference type="SMART" id="SM00387">
    <property type="entry name" value="HATPase_c"/>
    <property type="match status" value="1"/>
</dbReference>
<dbReference type="Gene3D" id="1.20.5.1930">
    <property type="match status" value="1"/>
</dbReference>
<dbReference type="Gene3D" id="3.30.450.40">
    <property type="match status" value="1"/>
</dbReference>
<evidence type="ECO:0000256" key="1">
    <source>
        <dbReference type="ARBA" id="ARBA00022679"/>
    </source>
</evidence>
<dbReference type="RefSeq" id="WP_118913669.1">
    <property type="nucleotide sequence ID" value="NZ_CBCRVH010000007.1"/>
</dbReference>
<dbReference type="InterPro" id="IPR029016">
    <property type="entry name" value="GAF-like_dom_sf"/>
</dbReference>
<dbReference type="Pfam" id="PF07730">
    <property type="entry name" value="HisKA_3"/>
    <property type="match status" value="1"/>
</dbReference>
<protein>
    <submittedName>
        <fullName evidence="7">GAF domain-containing protein</fullName>
    </submittedName>
</protein>
<dbReference type="InterPro" id="IPR011712">
    <property type="entry name" value="Sig_transdc_His_kin_sub3_dim/P"/>
</dbReference>
<feature type="region of interest" description="Disordered" evidence="4">
    <location>
        <begin position="1"/>
        <end position="23"/>
    </location>
</feature>
<evidence type="ECO:0000259" key="6">
    <source>
        <dbReference type="SMART" id="SM00387"/>
    </source>
</evidence>
<dbReference type="Gene3D" id="3.30.565.10">
    <property type="entry name" value="Histidine kinase-like ATPase, C-terminal domain"/>
    <property type="match status" value="1"/>
</dbReference>
<dbReference type="InterPro" id="IPR050482">
    <property type="entry name" value="Sensor_HK_TwoCompSys"/>
</dbReference>
<dbReference type="SUPFAM" id="SSF55874">
    <property type="entry name" value="ATPase domain of HSP90 chaperone/DNA topoisomerase II/histidine kinase"/>
    <property type="match status" value="1"/>
</dbReference>
<dbReference type="SUPFAM" id="SSF55781">
    <property type="entry name" value="GAF domain-like"/>
    <property type="match status" value="1"/>
</dbReference>
<proteinExistence type="predicted"/>
<dbReference type="PANTHER" id="PTHR24421">
    <property type="entry name" value="NITRATE/NITRITE SENSOR PROTEIN NARX-RELATED"/>
    <property type="match status" value="1"/>
</dbReference>
<keyword evidence="2" id="KW-0418">Kinase</keyword>
<keyword evidence="1" id="KW-0808">Transferase</keyword>
<evidence type="ECO:0000256" key="4">
    <source>
        <dbReference type="SAM" id="MobiDB-lite"/>
    </source>
</evidence>
<sequence length="530" mass="56935">MVTASQPASPRSPRGDDRSPSPDDALLTAVIDLSKDLALRPLLHRFVETAVDLTDAEYGALGILDADGGFEDLVLHGIDAETAALIGDGPHGKGVLGAIIHEPHTPRVADISRHPESVGFPPNHPPMSSFLGCPVVIRGQVYGNIYLTNKRSANQFSNRDERVLEALAAAAASAIAHARTLAEAEARERWQRAAAEAVALLAKLPPKQAWPAVVERFDSILTADHVEYVPVHRMTERLGQDLADDLALRPDARFLSGAKAAALVDDAKRSALLVPVTAEEASPSLLLIAWDRALLSIAPEPLEAVGQMLSDRLSVATLLAHQHAESERVAILEDRDRIAQDLHDHVIQRLFAAGMRVQSVMPLVGDTVASEKLDAVVTDLDETVKDVRRAIFDLKQGGVALALARSIDQLAQQGSDALGFMPSVAVGGDYWTLDDALVMDILAVVREALSNAARHAGASAVRVALDVGEDVRLKVTDDGVGLPEHVERRSGLDHLVARAERWGGSCTVRVRPRGGTAVEWRVPRRRPTEA</sequence>
<dbReference type="Pfam" id="PF02518">
    <property type="entry name" value="HATPase_c"/>
    <property type="match status" value="1"/>
</dbReference>
<evidence type="ECO:0000313" key="7">
    <source>
        <dbReference type="EMBL" id="RHW45358.1"/>
    </source>
</evidence>
<dbReference type="GO" id="GO:0046983">
    <property type="term" value="F:protein dimerization activity"/>
    <property type="evidence" value="ECO:0007669"/>
    <property type="project" value="InterPro"/>
</dbReference>
<dbReference type="CDD" id="cd16917">
    <property type="entry name" value="HATPase_UhpB-NarQ-NarX-like"/>
    <property type="match status" value="1"/>
</dbReference>
<dbReference type="InterPro" id="IPR003018">
    <property type="entry name" value="GAF"/>
</dbReference>
<dbReference type="Proteomes" id="UP000285376">
    <property type="component" value="Unassembled WGS sequence"/>
</dbReference>
<evidence type="ECO:0000313" key="8">
    <source>
        <dbReference type="Proteomes" id="UP000285376"/>
    </source>
</evidence>
<dbReference type="Pfam" id="PF13185">
    <property type="entry name" value="GAF_2"/>
    <property type="match status" value="1"/>
</dbReference>
<reference evidence="7 8" key="1">
    <citation type="submission" date="2018-08" db="EMBL/GenBank/DDBJ databases">
        <title>Whole genome sequence analysis of Dermacoccus abyssi bacteria isolated from Deep Mariana trench Micromonospora spp reveals genes involved in the environmental adaptation and production of secondary metabolites.</title>
        <authorList>
            <person name="Abdel-Mageed W.M."/>
            <person name="Lehri B."/>
            <person name="Nouioui I."/>
            <person name="Goodfellow I."/>
            <person name="Jaspars M."/>
            <person name="Karlyshev A."/>
        </authorList>
    </citation>
    <scope>NUCLEOTIDE SEQUENCE [LARGE SCALE GENOMIC DNA]</scope>
    <source>
        <strain evidence="7 8">MT1.1</strain>
    </source>
</reference>
<dbReference type="InterPro" id="IPR003594">
    <property type="entry name" value="HATPase_dom"/>
</dbReference>
<feature type="domain" description="GAF" evidence="5">
    <location>
        <begin position="38"/>
        <end position="185"/>
    </location>
</feature>
<dbReference type="GO" id="GO:0000155">
    <property type="term" value="F:phosphorelay sensor kinase activity"/>
    <property type="evidence" value="ECO:0007669"/>
    <property type="project" value="InterPro"/>
</dbReference>
<feature type="domain" description="Histidine kinase/HSP90-like ATPase" evidence="6">
    <location>
        <begin position="436"/>
        <end position="526"/>
    </location>
</feature>
<organism evidence="7 8">
    <name type="scientific">Dermacoccus abyssi</name>
    <dbReference type="NCBI Taxonomy" id="322596"/>
    <lineage>
        <taxon>Bacteria</taxon>
        <taxon>Bacillati</taxon>
        <taxon>Actinomycetota</taxon>
        <taxon>Actinomycetes</taxon>
        <taxon>Micrococcales</taxon>
        <taxon>Dermacoccaceae</taxon>
        <taxon>Dermacoccus</taxon>
    </lineage>
</organism>
<evidence type="ECO:0000256" key="3">
    <source>
        <dbReference type="ARBA" id="ARBA00023012"/>
    </source>
</evidence>
<dbReference type="PANTHER" id="PTHR24421:SF56">
    <property type="entry name" value="OXYGEN SENSOR HISTIDINE KINASE RESPONSE REGULATOR DOST"/>
    <property type="match status" value="1"/>
</dbReference>
<dbReference type="AlphaFoldDB" id="A0A417Z3U3"/>
<dbReference type="SMART" id="SM00065">
    <property type="entry name" value="GAF"/>
    <property type="match status" value="1"/>
</dbReference>
<comment type="caution">
    <text evidence="7">The sequence shown here is derived from an EMBL/GenBank/DDBJ whole genome shotgun (WGS) entry which is preliminary data.</text>
</comment>
<dbReference type="GO" id="GO:0016020">
    <property type="term" value="C:membrane"/>
    <property type="evidence" value="ECO:0007669"/>
    <property type="project" value="InterPro"/>
</dbReference>
<name>A0A417Z3U3_9MICO</name>
<gene>
    <name evidence="7" type="ORF">D1832_09610</name>
</gene>
<accession>A0A417Z3U3</accession>
<dbReference type="EMBL" id="QWLM01000010">
    <property type="protein sequence ID" value="RHW45358.1"/>
    <property type="molecule type" value="Genomic_DNA"/>
</dbReference>